<accession>A0A9N9E931</accession>
<dbReference type="SMART" id="SM01269">
    <property type="entry name" value="Lipid_DES"/>
    <property type="match status" value="1"/>
</dbReference>
<sequence>MPPYTEISKDVPLPAREEGNPDYRHPLYIGEWKKSVPYVDKDIATDDLDEPHLKRRVTILKKHPEIEKLYGYDSRTIVITIIAAAAQVAAAYTFGQ</sequence>
<proteinExistence type="predicted"/>
<dbReference type="Pfam" id="PF08557">
    <property type="entry name" value="Lipid_DES"/>
    <property type="match status" value="1"/>
</dbReference>
<evidence type="ECO:0000259" key="2">
    <source>
        <dbReference type="SMART" id="SM01269"/>
    </source>
</evidence>
<dbReference type="AlphaFoldDB" id="A0A9N9E931"/>
<dbReference type="Proteomes" id="UP000789572">
    <property type="component" value="Unassembled WGS sequence"/>
</dbReference>
<reference evidence="3" key="1">
    <citation type="submission" date="2021-06" db="EMBL/GenBank/DDBJ databases">
        <authorList>
            <person name="Kallberg Y."/>
            <person name="Tangrot J."/>
            <person name="Rosling A."/>
        </authorList>
    </citation>
    <scope>NUCLEOTIDE SEQUENCE</scope>
    <source>
        <strain evidence="3">IA702</strain>
    </source>
</reference>
<dbReference type="OrthoDB" id="200948at2759"/>
<organism evidence="3 4">
    <name type="scientific">Paraglomus occultum</name>
    <dbReference type="NCBI Taxonomy" id="144539"/>
    <lineage>
        <taxon>Eukaryota</taxon>
        <taxon>Fungi</taxon>
        <taxon>Fungi incertae sedis</taxon>
        <taxon>Mucoromycota</taxon>
        <taxon>Glomeromycotina</taxon>
        <taxon>Glomeromycetes</taxon>
        <taxon>Paraglomerales</taxon>
        <taxon>Paraglomeraceae</taxon>
        <taxon>Paraglomus</taxon>
    </lineage>
</organism>
<dbReference type="EMBL" id="CAJVPJ010005879">
    <property type="protein sequence ID" value="CAG8664559.1"/>
    <property type="molecule type" value="Genomic_DNA"/>
</dbReference>
<comment type="caution">
    <text evidence="3">The sequence shown here is derived from an EMBL/GenBank/DDBJ whole genome shotgun (WGS) entry which is preliminary data.</text>
</comment>
<gene>
    <name evidence="3" type="ORF">POCULU_LOCUS10634</name>
</gene>
<dbReference type="InterPro" id="IPR013866">
    <property type="entry name" value="Sphingolipid_d4-desaturase_N"/>
</dbReference>
<keyword evidence="4" id="KW-1185">Reference proteome</keyword>
<evidence type="ECO:0000313" key="3">
    <source>
        <dbReference type="EMBL" id="CAG8664559.1"/>
    </source>
</evidence>
<feature type="domain" description="Sphingolipid delta4-desaturase N-terminal" evidence="2">
    <location>
        <begin position="42"/>
        <end position="76"/>
    </location>
</feature>
<name>A0A9N9E931_9GLOM</name>
<evidence type="ECO:0000313" key="4">
    <source>
        <dbReference type="Proteomes" id="UP000789572"/>
    </source>
</evidence>
<feature type="non-terminal residue" evidence="3">
    <location>
        <position position="96"/>
    </location>
</feature>
<protein>
    <submittedName>
        <fullName evidence="3">9657_t:CDS:1</fullName>
    </submittedName>
</protein>
<evidence type="ECO:0000256" key="1">
    <source>
        <dbReference type="SAM" id="MobiDB-lite"/>
    </source>
</evidence>
<feature type="region of interest" description="Disordered" evidence="1">
    <location>
        <begin position="1"/>
        <end position="21"/>
    </location>
</feature>